<keyword evidence="3" id="KW-1185">Reference proteome</keyword>
<gene>
    <name evidence="2" type="ORF">SteCoe_12781</name>
</gene>
<feature type="domain" description="C2H2-type" evidence="1">
    <location>
        <begin position="106"/>
        <end position="127"/>
    </location>
</feature>
<organism evidence="2 3">
    <name type="scientific">Stentor coeruleus</name>
    <dbReference type="NCBI Taxonomy" id="5963"/>
    <lineage>
        <taxon>Eukaryota</taxon>
        <taxon>Sar</taxon>
        <taxon>Alveolata</taxon>
        <taxon>Ciliophora</taxon>
        <taxon>Postciliodesmatophora</taxon>
        <taxon>Heterotrichea</taxon>
        <taxon>Heterotrichida</taxon>
        <taxon>Stentoridae</taxon>
        <taxon>Stentor</taxon>
    </lineage>
</organism>
<sequence>MDISYVFTNEQTWIEKLTKSGHTFETLCELSKEMIEVFQLIESQYLEDLIYRLKIVSDFGKGKDFDIEADTQMPLRVSIESDKRPYFFKICPQEKSFKRTEMNFYCENCGPRVKLNLSNLKHHILTHK</sequence>
<reference evidence="2 3" key="1">
    <citation type="submission" date="2016-11" db="EMBL/GenBank/DDBJ databases">
        <title>The macronuclear genome of Stentor coeruleus: a giant cell with tiny introns.</title>
        <authorList>
            <person name="Slabodnick M."/>
            <person name="Ruby J.G."/>
            <person name="Reiff S.B."/>
            <person name="Swart E.C."/>
            <person name="Gosai S."/>
            <person name="Prabakaran S."/>
            <person name="Witkowska E."/>
            <person name="Larue G.E."/>
            <person name="Fisher S."/>
            <person name="Freeman R.M."/>
            <person name="Gunawardena J."/>
            <person name="Chu W."/>
            <person name="Stover N.A."/>
            <person name="Gregory B.D."/>
            <person name="Nowacki M."/>
            <person name="Derisi J."/>
            <person name="Roy S.W."/>
            <person name="Marshall W.F."/>
            <person name="Sood P."/>
        </authorList>
    </citation>
    <scope>NUCLEOTIDE SEQUENCE [LARGE SCALE GENOMIC DNA]</scope>
    <source>
        <strain evidence="2">WM001</strain>
    </source>
</reference>
<evidence type="ECO:0000259" key="1">
    <source>
        <dbReference type="PROSITE" id="PS00028"/>
    </source>
</evidence>
<dbReference type="PROSITE" id="PS00028">
    <property type="entry name" value="ZINC_FINGER_C2H2_1"/>
    <property type="match status" value="1"/>
</dbReference>
<evidence type="ECO:0000313" key="3">
    <source>
        <dbReference type="Proteomes" id="UP000187209"/>
    </source>
</evidence>
<name>A0A1R2C9X2_9CILI</name>
<dbReference type="Proteomes" id="UP000187209">
    <property type="component" value="Unassembled WGS sequence"/>
</dbReference>
<evidence type="ECO:0000313" key="2">
    <source>
        <dbReference type="EMBL" id="OMJ85791.1"/>
    </source>
</evidence>
<protein>
    <recommendedName>
        <fullName evidence="1">C2H2-type domain-containing protein</fullName>
    </recommendedName>
</protein>
<dbReference type="AlphaFoldDB" id="A0A1R2C9X2"/>
<comment type="caution">
    <text evidence="2">The sequence shown here is derived from an EMBL/GenBank/DDBJ whole genome shotgun (WGS) entry which is preliminary data.</text>
</comment>
<proteinExistence type="predicted"/>
<accession>A0A1R2C9X2</accession>
<dbReference type="EMBL" id="MPUH01000225">
    <property type="protein sequence ID" value="OMJ85791.1"/>
    <property type="molecule type" value="Genomic_DNA"/>
</dbReference>
<dbReference type="InterPro" id="IPR013087">
    <property type="entry name" value="Znf_C2H2_type"/>
</dbReference>